<reference evidence="1" key="1">
    <citation type="submission" date="2024-09" db="EMBL/GenBank/DDBJ databases">
        <title>Black Yeasts Isolated from many extreme environments.</title>
        <authorList>
            <person name="Coleine C."/>
            <person name="Stajich J.E."/>
            <person name="Selbmann L."/>
        </authorList>
    </citation>
    <scope>NUCLEOTIDE SEQUENCE</scope>
    <source>
        <strain evidence="1">CCFEE 5737</strain>
    </source>
</reference>
<protein>
    <submittedName>
        <fullName evidence="1">Uncharacterized protein</fullName>
    </submittedName>
</protein>
<proteinExistence type="predicted"/>
<name>A0ACC3DHV5_9PEZI</name>
<comment type="caution">
    <text evidence="1">The sequence shown here is derived from an EMBL/GenBank/DDBJ whole genome shotgun (WGS) entry which is preliminary data.</text>
</comment>
<accession>A0ACC3DHV5</accession>
<organism evidence="1 2">
    <name type="scientific">Coniosporium uncinatum</name>
    <dbReference type="NCBI Taxonomy" id="93489"/>
    <lineage>
        <taxon>Eukaryota</taxon>
        <taxon>Fungi</taxon>
        <taxon>Dikarya</taxon>
        <taxon>Ascomycota</taxon>
        <taxon>Pezizomycotina</taxon>
        <taxon>Dothideomycetes</taxon>
        <taxon>Dothideomycetes incertae sedis</taxon>
        <taxon>Coniosporium</taxon>
    </lineage>
</organism>
<evidence type="ECO:0000313" key="2">
    <source>
        <dbReference type="Proteomes" id="UP001186974"/>
    </source>
</evidence>
<feature type="non-terminal residue" evidence="1">
    <location>
        <position position="1"/>
    </location>
</feature>
<gene>
    <name evidence="1" type="ORF">LTS18_013805</name>
</gene>
<keyword evidence="2" id="KW-1185">Reference proteome</keyword>
<sequence length="259" mass="26967">GWAYVTEEEAAPKKDLGYNSLDELDDEDEASSSGGEWDGGDDDADDNIPDADDEEDGVSEQDDLDGEPKEKKSLVVVLRYGKKPKTSIGANGLAASTEQDLPQMPQLPSQTQAVSSPMPQHSSVKLEEPAVSNTNSNCHVVPLPPTSYTSSSASPQQPKPEQAQLMANGTLHIPKPQPPTQASSGLKATSAAATMIPPPGSTAAPSSHGLPPYPSEAPEPQNSTAAIVKDLKPATAGYQNPYAQATAPAKPVYAPVSST</sequence>
<dbReference type="Proteomes" id="UP001186974">
    <property type="component" value="Unassembled WGS sequence"/>
</dbReference>
<evidence type="ECO:0000313" key="1">
    <source>
        <dbReference type="EMBL" id="KAK3076145.1"/>
    </source>
</evidence>
<dbReference type="EMBL" id="JAWDJW010004319">
    <property type="protein sequence ID" value="KAK3076145.1"/>
    <property type="molecule type" value="Genomic_DNA"/>
</dbReference>